<comment type="caution">
    <text evidence="5">The sequence shown here is derived from an EMBL/GenBank/DDBJ whole genome shotgun (WGS) entry which is preliminary data.</text>
</comment>
<dbReference type="InterPro" id="IPR002347">
    <property type="entry name" value="SDR_fam"/>
</dbReference>
<dbReference type="AlphaFoldDB" id="A0A5C5YSS9"/>
<dbReference type="InterPro" id="IPR057326">
    <property type="entry name" value="KR_dom"/>
</dbReference>
<dbReference type="PRINTS" id="PR00080">
    <property type="entry name" value="SDRFAMILY"/>
</dbReference>
<proteinExistence type="inferred from homology"/>
<comment type="similarity">
    <text evidence="1 3">Belongs to the short-chain dehydrogenases/reductases (SDR) family.</text>
</comment>
<name>A0A5C5YSS9_9BACT</name>
<dbReference type="Pfam" id="PF00106">
    <property type="entry name" value="adh_short"/>
    <property type="match status" value="1"/>
</dbReference>
<dbReference type="GO" id="GO:0016491">
    <property type="term" value="F:oxidoreductase activity"/>
    <property type="evidence" value="ECO:0007669"/>
    <property type="project" value="UniProtKB-KW"/>
</dbReference>
<sequence>METVLITGASSGIGRELARLFAADGARLVLTARREQKLHELANELKRDHGAESIVIPKDLADPAAPRELLDQLKAAEVEVDVLVNNAGFGAIGRFVWLPVERQTAMAQMNVVALTELTRLFTQGMANRKRGGVLNVGSTASFQPGPFMSVYYASKAYVRSFSEGIAYEFRRAGITVTCLCPGPTKTEFGEDSGMESTLLFRYAMPVEQVARAGYNGFRRGKLIVVPGVLNKVLRFVSWASPPALVRLVVGRLQRPK</sequence>
<dbReference type="SUPFAM" id="SSF51735">
    <property type="entry name" value="NAD(P)-binding Rossmann-fold domains"/>
    <property type="match status" value="1"/>
</dbReference>
<evidence type="ECO:0000313" key="5">
    <source>
        <dbReference type="EMBL" id="TWT78015.1"/>
    </source>
</evidence>
<dbReference type="EMBL" id="SJPO01000003">
    <property type="protein sequence ID" value="TWT78015.1"/>
    <property type="molecule type" value="Genomic_DNA"/>
</dbReference>
<dbReference type="PIRSF" id="PIRSF000126">
    <property type="entry name" value="11-beta-HSD1"/>
    <property type="match status" value="1"/>
</dbReference>
<evidence type="ECO:0000256" key="3">
    <source>
        <dbReference type="RuleBase" id="RU000363"/>
    </source>
</evidence>
<dbReference type="RefSeq" id="WP_146586022.1">
    <property type="nucleotide sequence ID" value="NZ_SJPO01000003.1"/>
</dbReference>
<reference evidence="5 6" key="1">
    <citation type="submission" date="2019-02" db="EMBL/GenBank/DDBJ databases">
        <title>Deep-cultivation of Planctomycetes and their phenomic and genomic characterization uncovers novel biology.</title>
        <authorList>
            <person name="Wiegand S."/>
            <person name="Jogler M."/>
            <person name="Boedeker C."/>
            <person name="Pinto D."/>
            <person name="Vollmers J."/>
            <person name="Rivas-Marin E."/>
            <person name="Kohn T."/>
            <person name="Peeters S.H."/>
            <person name="Heuer A."/>
            <person name="Rast P."/>
            <person name="Oberbeckmann S."/>
            <person name="Bunk B."/>
            <person name="Jeske O."/>
            <person name="Meyerdierks A."/>
            <person name="Storesund J.E."/>
            <person name="Kallscheuer N."/>
            <person name="Luecker S."/>
            <person name="Lage O.M."/>
            <person name="Pohl T."/>
            <person name="Merkel B.J."/>
            <person name="Hornburger P."/>
            <person name="Mueller R.-W."/>
            <person name="Bruemmer F."/>
            <person name="Labrenz M."/>
            <person name="Spormann A.M."/>
            <person name="Op Den Camp H."/>
            <person name="Overmann J."/>
            <person name="Amann R."/>
            <person name="Jetten M.S.M."/>
            <person name="Mascher T."/>
            <person name="Medema M.H."/>
            <person name="Devos D.P."/>
            <person name="Kaster A.-K."/>
            <person name="Ovreas L."/>
            <person name="Rohde M."/>
            <person name="Galperin M.Y."/>
            <person name="Jogler C."/>
        </authorList>
    </citation>
    <scope>NUCLEOTIDE SEQUENCE [LARGE SCALE GENOMIC DNA]</scope>
    <source>
        <strain evidence="5 6">Pla123a</strain>
    </source>
</reference>
<dbReference type="SMART" id="SM00822">
    <property type="entry name" value="PKS_KR"/>
    <property type="match status" value="1"/>
</dbReference>
<evidence type="ECO:0000259" key="4">
    <source>
        <dbReference type="SMART" id="SM00822"/>
    </source>
</evidence>
<protein>
    <submittedName>
        <fullName evidence="5">NADP-dependent 3-hydroxy acid dehydrogenase YdfG</fullName>
        <ecNumber evidence="5">1.1.1.-</ecNumber>
    </submittedName>
</protein>
<dbReference type="Proteomes" id="UP000318478">
    <property type="component" value="Unassembled WGS sequence"/>
</dbReference>
<evidence type="ECO:0000256" key="1">
    <source>
        <dbReference type="ARBA" id="ARBA00006484"/>
    </source>
</evidence>
<keyword evidence="6" id="KW-1185">Reference proteome</keyword>
<evidence type="ECO:0000313" key="6">
    <source>
        <dbReference type="Proteomes" id="UP000318478"/>
    </source>
</evidence>
<organism evidence="5 6">
    <name type="scientific">Posidoniimonas polymericola</name>
    <dbReference type="NCBI Taxonomy" id="2528002"/>
    <lineage>
        <taxon>Bacteria</taxon>
        <taxon>Pseudomonadati</taxon>
        <taxon>Planctomycetota</taxon>
        <taxon>Planctomycetia</taxon>
        <taxon>Pirellulales</taxon>
        <taxon>Lacipirellulaceae</taxon>
        <taxon>Posidoniimonas</taxon>
    </lineage>
</organism>
<feature type="domain" description="Ketoreductase" evidence="4">
    <location>
        <begin position="2"/>
        <end position="185"/>
    </location>
</feature>
<dbReference type="GO" id="GO:0016020">
    <property type="term" value="C:membrane"/>
    <property type="evidence" value="ECO:0007669"/>
    <property type="project" value="TreeGrafter"/>
</dbReference>
<keyword evidence="2 5" id="KW-0560">Oxidoreductase</keyword>
<dbReference type="PANTHER" id="PTHR44196">
    <property type="entry name" value="DEHYDROGENASE/REDUCTASE SDR FAMILY MEMBER 7B"/>
    <property type="match status" value="1"/>
</dbReference>
<dbReference type="CDD" id="cd05233">
    <property type="entry name" value="SDR_c"/>
    <property type="match status" value="1"/>
</dbReference>
<dbReference type="PRINTS" id="PR00081">
    <property type="entry name" value="GDHRDH"/>
</dbReference>
<evidence type="ECO:0000256" key="2">
    <source>
        <dbReference type="ARBA" id="ARBA00023002"/>
    </source>
</evidence>
<dbReference type="PANTHER" id="PTHR44196:SF2">
    <property type="entry name" value="SHORT-CHAIN DEHYDROGENASE-RELATED"/>
    <property type="match status" value="1"/>
</dbReference>
<dbReference type="OrthoDB" id="9808814at2"/>
<accession>A0A5C5YSS9</accession>
<dbReference type="Gene3D" id="3.40.50.720">
    <property type="entry name" value="NAD(P)-binding Rossmann-like Domain"/>
    <property type="match status" value="1"/>
</dbReference>
<dbReference type="EC" id="1.1.1.-" evidence="5"/>
<gene>
    <name evidence="5" type="primary">ydfG</name>
    <name evidence="5" type="ORF">Pla123a_18150</name>
</gene>
<dbReference type="InterPro" id="IPR036291">
    <property type="entry name" value="NAD(P)-bd_dom_sf"/>
</dbReference>